<keyword evidence="1" id="KW-0812">Transmembrane</keyword>
<dbReference type="Proteomes" id="UP001243846">
    <property type="component" value="Unassembled WGS sequence"/>
</dbReference>
<organism evidence="2 3">
    <name type="scientific">Paracoccus cavernae</name>
    <dbReference type="NCBI Taxonomy" id="1571207"/>
    <lineage>
        <taxon>Bacteria</taxon>
        <taxon>Pseudomonadati</taxon>
        <taxon>Pseudomonadota</taxon>
        <taxon>Alphaproteobacteria</taxon>
        <taxon>Rhodobacterales</taxon>
        <taxon>Paracoccaceae</taxon>
        <taxon>Paracoccus</taxon>
    </lineage>
</organism>
<feature type="transmembrane region" description="Helical" evidence="1">
    <location>
        <begin position="64"/>
        <end position="82"/>
    </location>
</feature>
<evidence type="ECO:0000313" key="2">
    <source>
        <dbReference type="EMBL" id="MDN3710769.1"/>
    </source>
</evidence>
<name>A0ABT8D698_9RHOB</name>
<proteinExistence type="predicted"/>
<gene>
    <name evidence="2" type="ORF">QWZ10_01035</name>
</gene>
<accession>A0ABT8D698</accession>
<evidence type="ECO:0000313" key="3">
    <source>
        <dbReference type="Proteomes" id="UP001243846"/>
    </source>
</evidence>
<feature type="transmembrane region" description="Helical" evidence="1">
    <location>
        <begin position="118"/>
        <end position="137"/>
    </location>
</feature>
<protein>
    <submittedName>
        <fullName evidence="2">Uncharacterized protein</fullName>
    </submittedName>
</protein>
<keyword evidence="1" id="KW-1133">Transmembrane helix</keyword>
<dbReference type="EMBL" id="JAUFRC010000001">
    <property type="protein sequence ID" value="MDN3710769.1"/>
    <property type="molecule type" value="Genomic_DNA"/>
</dbReference>
<comment type="caution">
    <text evidence="2">The sequence shown here is derived from an EMBL/GenBank/DDBJ whole genome shotgun (WGS) entry which is preliminary data.</text>
</comment>
<sequence>MPAPPAPMLEILGVTIGLLTAAIFPWIFETQPVNGFLLATLMLSAMLAAALTRGCLGQNHRSSTSLGILAGWAMLATCAAFASLLERSLGTSDTLAALVSLLILAVAAANIQLHLGSPFGFSVTVIWGMLGLIVATIGTDASVATAAALSITFVGVALVRVST</sequence>
<feature type="transmembrane region" description="Helical" evidence="1">
    <location>
        <begin position="7"/>
        <end position="27"/>
    </location>
</feature>
<dbReference type="RefSeq" id="WP_377786178.1">
    <property type="nucleotide sequence ID" value="NZ_JBHUOC010000001.1"/>
</dbReference>
<keyword evidence="1" id="KW-0472">Membrane</keyword>
<evidence type="ECO:0000256" key="1">
    <source>
        <dbReference type="SAM" id="Phobius"/>
    </source>
</evidence>
<feature type="transmembrane region" description="Helical" evidence="1">
    <location>
        <begin position="33"/>
        <end position="52"/>
    </location>
</feature>
<reference evidence="3" key="1">
    <citation type="journal article" date="2019" name="Int. J. Syst. Evol. Microbiol.">
        <title>The Global Catalogue of Microorganisms (GCM) 10K type strain sequencing project: providing services to taxonomists for standard genome sequencing and annotation.</title>
        <authorList>
            <consortium name="The Broad Institute Genomics Platform"/>
            <consortium name="The Broad Institute Genome Sequencing Center for Infectious Disease"/>
            <person name="Wu L."/>
            <person name="Ma J."/>
        </authorList>
    </citation>
    <scope>NUCLEOTIDE SEQUENCE [LARGE SCALE GENOMIC DNA]</scope>
    <source>
        <strain evidence="3">CECT 8482</strain>
    </source>
</reference>
<keyword evidence="3" id="KW-1185">Reference proteome</keyword>
<feature type="transmembrane region" description="Helical" evidence="1">
    <location>
        <begin position="94"/>
        <end position="111"/>
    </location>
</feature>